<dbReference type="STRING" id="1220924.W2RNM0"/>
<feature type="domain" description="BAH" evidence="2">
    <location>
        <begin position="108"/>
        <end position="221"/>
    </location>
</feature>
<dbReference type="RefSeq" id="XP_008720856.1">
    <property type="nucleotide sequence ID" value="XM_008722634.1"/>
</dbReference>
<dbReference type="GeneID" id="19975654"/>
<proteinExistence type="predicted"/>
<keyword evidence="4" id="KW-1185">Reference proteome</keyword>
<dbReference type="HOGENOM" id="CLU_050231_0_0_1"/>
<protein>
    <recommendedName>
        <fullName evidence="2">BAH domain-containing protein</fullName>
    </recommendedName>
</protein>
<sequence>MTSNNASKSKKSDKKRKAAEISNDDHYAPIPYTITCPALPLSRRKKTGNYFHDIDDPGDESLKVEYTVEPGTRWNDLKAYRKMKYVDHEFHQGNFIFVNRAERPPEPPSEDATDDELIEWQRKHMWVGRIQQVKAAKADEVLVRVFWLYWPEELPSGRAPYHGKHEMVLSNHADIIDATSMSGLADVTFWDEKDDTDAPMGQIYWRQTLDFTKTGRNGKGRLSPLRKHCKCRSEYCPDLVMYKCHVNECAIWNHQECLEERLMQELEAKLQKGSLKSYLDRRAEAWNEEREKQTWTLGETIAVGAEKVESLFHRARDSVMHQIEGRVDPSDTTDDKFDAAAALTPRSKAKAAADAVVKLEQQEQQQQTAVRTEGRLSIEIKQTGAKASVVAEVKLLPGKGPTSTETKSWEIQLDCLQCNKPLD</sequence>
<dbReference type="PROSITE" id="PS51038">
    <property type="entry name" value="BAH"/>
    <property type="match status" value="1"/>
</dbReference>
<evidence type="ECO:0000313" key="3">
    <source>
        <dbReference type="EMBL" id="ETN37324.1"/>
    </source>
</evidence>
<dbReference type="Gene3D" id="2.30.30.490">
    <property type="match status" value="1"/>
</dbReference>
<dbReference type="VEuPathDB" id="FungiDB:HMPREF1541_08315"/>
<evidence type="ECO:0000259" key="2">
    <source>
        <dbReference type="PROSITE" id="PS51038"/>
    </source>
</evidence>
<dbReference type="eggNOG" id="ENOG502S1KY">
    <property type="taxonomic scope" value="Eukaryota"/>
</dbReference>
<dbReference type="GO" id="GO:0003682">
    <property type="term" value="F:chromatin binding"/>
    <property type="evidence" value="ECO:0007669"/>
    <property type="project" value="InterPro"/>
</dbReference>
<dbReference type="CDD" id="cd04370">
    <property type="entry name" value="BAH"/>
    <property type="match status" value="1"/>
</dbReference>
<dbReference type="PANTHER" id="PTHR46364">
    <property type="entry name" value="OS08G0421900 PROTEIN"/>
    <property type="match status" value="1"/>
</dbReference>
<feature type="region of interest" description="Disordered" evidence="1">
    <location>
        <begin position="1"/>
        <end position="23"/>
    </location>
</feature>
<reference evidence="3 4" key="1">
    <citation type="submission" date="2013-03" db="EMBL/GenBank/DDBJ databases">
        <title>The Genome Sequence of Phialophora europaea CBS 101466.</title>
        <authorList>
            <consortium name="The Broad Institute Genomics Platform"/>
            <person name="Cuomo C."/>
            <person name="de Hoog S."/>
            <person name="Gorbushina A."/>
            <person name="Walker B."/>
            <person name="Young S.K."/>
            <person name="Zeng Q."/>
            <person name="Gargeya S."/>
            <person name="Fitzgerald M."/>
            <person name="Haas B."/>
            <person name="Abouelleil A."/>
            <person name="Allen A.W."/>
            <person name="Alvarado L."/>
            <person name="Arachchi H.M."/>
            <person name="Berlin A.M."/>
            <person name="Chapman S.B."/>
            <person name="Gainer-Dewar J."/>
            <person name="Goldberg J."/>
            <person name="Griggs A."/>
            <person name="Gujja S."/>
            <person name="Hansen M."/>
            <person name="Howarth C."/>
            <person name="Imamovic A."/>
            <person name="Ireland A."/>
            <person name="Larimer J."/>
            <person name="McCowan C."/>
            <person name="Murphy C."/>
            <person name="Pearson M."/>
            <person name="Poon T.W."/>
            <person name="Priest M."/>
            <person name="Roberts A."/>
            <person name="Saif S."/>
            <person name="Shea T."/>
            <person name="Sisk P."/>
            <person name="Sykes S."/>
            <person name="Wortman J."/>
            <person name="Nusbaum C."/>
            <person name="Birren B."/>
        </authorList>
    </citation>
    <scope>NUCLEOTIDE SEQUENCE [LARGE SCALE GENOMIC DNA]</scope>
    <source>
        <strain evidence="3 4">CBS 101466</strain>
    </source>
</reference>
<dbReference type="AlphaFoldDB" id="W2RNM0"/>
<dbReference type="OrthoDB" id="10259622at2759"/>
<gene>
    <name evidence="3" type="ORF">HMPREF1541_08315</name>
</gene>
<feature type="compositionally biased region" description="Basic residues" evidence="1">
    <location>
        <begin position="8"/>
        <end position="17"/>
    </location>
</feature>
<dbReference type="Proteomes" id="UP000030752">
    <property type="component" value="Unassembled WGS sequence"/>
</dbReference>
<dbReference type="InterPro" id="IPR043151">
    <property type="entry name" value="BAH_sf"/>
</dbReference>
<evidence type="ECO:0000256" key="1">
    <source>
        <dbReference type="SAM" id="MobiDB-lite"/>
    </source>
</evidence>
<evidence type="ECO:0000313" key="4">
    <source>
        <dbReference type="Proteomes" id="UP000030752"/>
    </source>
</evidence>
<dbReference type="EMBL" id="KB822724">
    <property type="protein sequence ID" value="ETN37324.1"/>
    <property type="molecule type" value="Genomic_DNA"/>
</dbReference>
<dbReference type="InParanoid" id="W2RNM0"/>
<name>W2RNM0_CYPE1</name>
<accession>W2RNM0</accession>
<dbReference type="InterPro" id="IPR001025">
    <property type="entry name" value="BAH_dom"/>
</dbReference>
<organism evidence="3 4">
    <name type="scientific">Cyphellophora europaea (strain CBS 101466)</name>
    <name type="common">Phialophora europaea</name>
    <dbReference type="NCBI Taxonomy" id="1220924"/>
    <lineage>
        <taxon>Eukaryota</taxon>
        <taxon>Fungi</taxon>
        <taxon>Dikarya</taxon>
        <taxon>Ascomycota</taxon>
        <taxon>Pezizomycotina</taxon>
        <taxon>Eurotiomycetes</taxon>
        <taxon>Chaetothyriomycetidae</taxon>
        <taxon>Chaetothyriales</taxon>
        <taxon>Cyphellophoraceae</taxon>
        <taxon>Cyphellophora</taxon>
    </lineage>
</organism>